<organism evidence="2 3">
    <name type="scientific">Fusarium mangiferae</name>
    <name type="common">Mango malformation disease fungus</name>
    <dbReference type="NCBI Taxonomy" id="192010"/>
    <lineage>
        <taxon>Eukaryota</taxon>
        <taxon>Fungi</taxon>
        <taxon>Dikarya</taxon>
        <taxon>Ascomycota</taxon>
        <taxon>Pezizomycotina</taxon>
        <taxon>Sordariomycetes</taxon>
        <taxon>Hypocreomycetidae</taxon>
        <taxon>Hypocreales</taxon>
        <taxon>Nectriaceae</taxon>
        <taxon>Fusarium</taxon>
        <taxon>Fusarium fujikuroi species complex</taxon>
    </lineage>
</organism>
<dbReference type="Proteomes" id="UP000184255">
    <property type="component" value="Unassembled WGS sequence"/>
</dbReference>
<feature type="signal peptide" evidence="1">
    <location>
        <begin position="1"/>
        <end position="22"/>
    </location>
</feature>
<evidence type="ECO:0000313" key="3">
    <source>
        <dbReference type="Proteomes" id="UP000184255"/>
    </source>
</evidence>
<dbReference type="EMBL" id="FCQH01000005">
    <property type="protein sequence ID" value="CVK92642.1"/>
    <property type="molecule type" value="Genomic_DNA"/>
</dbReference>
<comment type="caution">
    <text evidence="2">The sequence shown here is derived from an EMBL/GenBank/DDBJ whole genome shotgun (WGS) entry which is preliminary data.</text>
</comment>
<protein>
    <submittedName>
        <fullName evidence="2">Uncharacterized protein</fullName>
    </submittedName>
</protein>
<reference evidence="3" key="1">
    <citation type="journal article" date="2016" name="Genome Biol. Evol.">
        <title>Comparative 'omics' of the Fusarium fujikuroi species complex highlights differences in genetic potential and metabolite synthesis.</title>
        <authorList>
            <person name="Niehaus E.-M."/>
            <person name="Muensterkoetter M."/>
            <person name="Proctor R.H."/>
            <person name="Brown D.W."/>
            <person name="Sharon A."/>
            <person name="Idan Y."/>
            <person name="Oren-Young L."/>
            <person name="Sieber C.M."/>
            <person name="Novak O."/>
            <person name="Pencik A."/>
            <person name="Tarkowska D."/>
            <person name="Hromadova K."/>
            <person name="Freeman S."/>
            <person name="Maymon M."/>
            <person name="Elazar M."/>
            <person name="Youssef S.A."/>
            <person name="El-Shabrawy E.S.M."/>
            <person name="Shalaby A.B.A."/>
            <person name="Houterman P."/>
            <person name="Brock N.L."/>
            <person name="Burkhardt I."/>
            <person name="Tsavkelova E.A."/>
            <person name="Dickschat J.S."/>
            <person name="Galuszka P."/>
            <person name="Gueldener U."/>
            <person name="Tudzynski B."/>
        </authorList>
    </citation>
    <scope>NUCLEOTIDE SEQUENCE [LARGE SCALE GENOMIC DNA]</scope>
    <source>
        <strain evidence="3">MRC7560</strain>
    </source>
</reference>
<feature type="chain" id="PRO_5013290172" evidence="1">
    <location>
        <begin position="23"/>
        <end position="123"/>
    </location>
</feature>
<keyword evidence="3" id="KW-1185">Reference proteome</keyword>
<sequence length="123" mass="13441">MFPAGGLAVVGLWLAKPQPVIAQTLTAKQNVHRPSSFGSSKYFGSALHARKNRTHLQQDISDPASSIMTQRAIEGPLWRFHSPREALHLKRRLADATTYNAQQALALHVMISLRDVAEDGGGC</sequence>
<dbReference type="AlphaFoldDB" id="A0A1L7T7E1"/>
<keyword evidence="1" id="KW-0732">Signal</keyword>
<dbReference type="GeneID" id="65086795"/>
<dbReference type="RefSeq" id="XP_041681760.1">
    <property type="nucleotide sequence ID" value="XM_041831169.1"/>
</dbReference>
<evidence type="ECO:0000313" key="2">
    <source>
        <dbReference type="EMBL" id="CVK92642.1"/>
    </source>
</evidence>
<evidence type="ECO:0000256" key="1">
    <source>
        <dbReference type="SAM" id="SignalP"/>
    </source>
</evidence>
<proteinExistence type="predicted"/>
<name>A0A1L7T7E1_FUSMA</name>
<dbReference type="VEuPathDB" id="FungiDB:FMAN_07534"/>
<accession>A0A1L7T7E1</accession>
<gene>
    <name evidence="2" type="ORF">FMAN_07534</name>
</gene>